<dbReference type="RefSeq" id="WP_106214829.1">
    <property type="nucleotide sequence ID" value="NZ_PVTL01000011.1"/>
</dbReference>
<reference evidence="1 2" key="1">
    <citation type="submission" date="2018-03" db="EMBL/GenBank/DDBJ databases">
        <title>Genomic Encyclopedia of Type Strains, Phase III (KMG-III): the genomes of soil and plant-associated and newly described type strains.</title>
        <authorList>
            <person name="Whitman W."/>
        </authorList>
    </citation>
    <scope>NUCLEOTIDE SEQUENCE [LARGE SCALE GENOMIC DNA]</scope>
    <source>
        <strain evidence="1 2">CGMCC 1.12484</strain>
    </source>
</reference>
<protein>
    <submittedName>
        <fullName evidence="1">Uncharacterized protein</fullName>
    </submittedName>
</protein>
<dbReference type="AlphaFoldDB" id="A0A2T0V4A5"/>
<sequence length="89" mass="10141">MTADWHPIMTAREVEPGHWYLIDTLGDPYGEIRFVRRGGEVGYRADRCDGTGVAERQVGYFRSLRAAAWNIHVDFIRSHGAPTRKSYSS</sequence>
<dbReference type="OrthoDB" id="5120099at2"/>
<keyword evidence="2" id="KW-1185">Reference proteome</keyword>
<name>A0A2T0V4A5_9MICO</name>
<comment type="caution">
    <text evidence="1">The sequence shown here is derived from an EMBL/GenBank/DDBJ whole genome shotgun (WGS) entry which is preliminary data.</text>
</comment>
<organism evidence="1 2">
    <name type="scientific">Glaciihabitans tibetensis</name>
    <dbReference type="NCBI Taxonomy" id="1266600"/>
    <lineage>
        <taxon>Bacteria</taxon>
        <taxon>Bacillati</taxon>
        <taxon>Actinomycetota</taxon>
        <taxon>Actinomycetes</taxon>
        <taxon>Micrococcales</taxon>
        <taxon>Microbacteriaceae</taxon>
        <taxon>Glaciihabitans</taxon>
    </lineage>
</organism>
<proteinExistence type="predicted"/>
<accession>A0A2T0V4A5</accession>
<dbReference type="EMBL" id="PVTL01000011">
    <property type="protein sequence ID" value="PRY65016.1"/>
    <property type="molecule type" value="Genomic_DNA"/>
</dbReference>
<evidence type="ECO:0000313" key="1">
    <source>
        <dbReference type="EMBL" id="PRY65016.1"/>
    </source>
</evidence>
<gene>
    <name evidence="1" type="ORF">B0I08_11133</name>
</gene>
<dbReference type="Proteomes" id="UP000237983">
    <property type="component" value="Unassembled WGS sequence"/>
</dbReference>
<evidence type="ECO:0000313" key="2">
    <source>
        <dbReference type="Proteomes" id="UP000237983"/>
    </source>
</evidence>